<dbReference type="Proteomes" id="UP001218218">
    <property type="component" value="Unassembled WGS sequence"/>
</dbReference>
<organism evidence="2 3">
    <name type="scientific">Mycena albidolilacea</name>
    <dbReference type="NCBI Taxonomy" id="1033008"/>
    <lineage>
        <taxon>Eukaryota</taxon>
        <taxon>Fungi</taxon>
        <taxon>Dikarya</taxon>
        <taxon>Basidiomycota</taxon>
        <taxon>Agaricomycotina</taxon>
        <taxon>Agaricomycetes</taxon>
        <taxon>Agaricomycetidae</taxon>
        <taxon>Agaricales</taxon>
        <taxon>Marasmiineae</taxon>
        <taxon>Mycenaceae</taxon>
        <taxon>Mycena</taxon>
    </lineage>
</organism>
<name>A0AAD7A566_9AGAR</name>
<dbReference type="EMBL" id="JARIHO010000016">
    <property type="protein sequence ID" value="KAJ7349248.1"/>
    <property type="molecule type" value="Genomic_DNA"/>
</dbReference>
<proteinExistence type="predicted"/>
<sequence length="184" mass="18822">MSNAYLTEVVFPSNAQFYPVFSATSTAPFSSSFLLPSPSLLPPFSSSSLAMSTSIAVSSSSASISASTPATATGSNPTHAPFNYVFRCGGVGYFAWLEGEGWGTLPGEMVTGAGAGVVGEGTGRKGRKGRKGKGGEDDREGGGNPNWFPLEHFGKAMAGTGSWEALGVVLHGSATVGKTSEPWT</sequence>
<reference evidence="2" key="1">
    <citation type="submission" date="2023-03" db="EMBL/GenBank/DDBJ databases">
        <title>Massive genome expansion in bonnet fungi (Mycena s.s.) driven by repeated elements and novel gene families across ecological guilds.</title>
        <authorList>
            <consortium name="Lawrence Berkeley National Laboratory"/>
            <person name="Harder C.B."/>
            <person name="Miyauchi S."/>
            <person name="Viragh M."/>
            <person name="Kuo A."/>
            <person name="Thoen E."/>
            <person name="Andreopoulos B."/>
            <person name="Lu D."/>
            <person name="Skrede I."/>
            <person name="Drula E."/>
            <person name="Henrissat B."/>
            <person name="Morin E."/>
            <person name="Kohler A."/>
            <person name="Barry K."/>
            <person name="LaButti K."/>
            <person name="Morin E."/>
            <person name="Salamov A."/>
            <person name="Lipzen A."/>
            <person name="Mereny Z."/>
            <person name="Hegedus B."/>
            <person name="Baldrian P."/>
            <person name="Stursova M."/>
            <person name="Weitz H."/>
            <person name="Taylor A."/>
            <person name="Grigoriev I.V."/>
            <person name="Nagy L.G."/>
            <person name="Martin F."/>
            <person name="Kauserud H."/>
        </authorList>
    </citation>
    <scope>NUCLEOTIDE SEQUENCE</scope>
    <source>
        <strain evidence="2">CBHHK002</strain>
    </source>
</reference>
<evidence type="ECO:0000313" key="3">
    <source>
        <dbReference type="Proteomes" id="UP001218218"/>
    </source>
</evidence>
<gene>
    <name evidence="2" type="ORF">DFH08DRAFT_936167</name>
</gene>
<protein>
    <submittedName>
        <fullName evidence="2">Uncharacterized protein</fullName>
    </submittedName>
</protein>
<accession>A0AAD7A566</accession>
<comment type="caution">
    <text evidence="2">The sequence shown here is derived from an EMBL/GenBank/DDBJ whole genome shotgun (WGS) entry which is preliminary data.</text>
</comment>
<evidence type="ECO:0000256" key="1">
    <source>
        <dbReference type="SAM" id="MobiDB-lite"/>
    </source>
</evidence>
<keyword evidence="3" id="KW-1185">Reference proteome</keyword>
<evidence type="ECO:0000313" key="2">
    <source>
        <dbReference type="EMBL" id="KAJ7349248.1"/>
    </source>
</evidence>
<dbReference type="AlphaFoldDB" id="A0AAD7A566"/>
<feature type="region of interest" description="Disordered" evidence="1">
    <location>
        <begin position="116"/>
        <end position="147"/>
    </location>
</feature>